<dbReference type="InterPro" id="IPR000215">
    <property type="entry name" value="Serpin_fam"/>
</dbReference>
<sequence>MKMRCWTVHVILSTWMAVCSCQRFSQNDEALRDTFVQLPMDLLQVRLSDTAPDENLFFSPMSITMALGLAWMGARGNTAREIGSFFRFNDTDPVTSDGKFAFSRLMQSIQTGNGRKYTLEMANKAYLYHESNGTRQSREYAEALRQYFASDAEWVRFDEPTRQKINAWVEGVTKNKIKNLIPPGIFDPLFTRAVLVNGIYFKADWQTEFAKELTEPSPFYLDNGQSYMVDMMTSGFFETRSAFLSNLQASAVELKYKAKCSGGGEVRMLIVVPTGQGSMETLRRGLDGEALVSLYENDLQVSSKVKVLMPKFRLDTTFPVKDVLRK</sequence>
<dbReference type="PANTHER" id="PTHR11461">
    <property type="entry name" value="SERINE PROTEASE INHIBITOR, SERPIN"/>
    <property type="match status" value="1"/>
</dbReference>
<protein>
    <recommendedName>
        <fullName evidence="6">Serpin domain-containing protein</fullName>
    </recommendedName>
</protein>
<dbReference type="PANTHER" id="PTHR11461:SF211">
    <property type="entry name" value="GH10112P-RELATED"/>
    <property type="match status" value="1"/>
</dbReference>
<dbReference type="GO" id="GO:0004867">
    <property type="term" value="F:serine-type endopeptidase inhibitor activity"/>
    <property type="evidence" value="ECO:0007669"/>
    <property type="project" value="UniProtKB-KW"/>
</dbReference>
<evidence type="ECO:0000256" key="1">
    <source>
        <dbReference type="ARBA" id="ARBA00009500"/>
    </source>
</evidence>
<gene>
    <name evidence="7" type="ORF">DSTB1V02_LOCUS13800</name>
</gene>
<feature type="domain" description="Serpin" evidence="6">
    <location>
        <begin position="40"/>
        <end position="326"/>
    </location>
</feature>
<dbReference type="Gene3D" id="2.30.39.10">
    <property type="entry name" value="Alpha-1-antitrypsin, domain 1"/>
    <property type="match status" value="1"/>
</dbReference>
<feature type="non-terminal residue" evidence="7">
    <location>
        <position position="1"/>
    </location>
</feature>
<dbReference type="OrthoDB" id="671595at2759"/>
<dbReference type="SMART" id="SM00093">
    <property type="entry name" value="SERPIN"/>
    <property type="match status" value="1"/>
</dbReference>
<dbReference type="InterPro" id="IPR023796">
    <property type="entry name" value="Serpin_dom"/>
</dbReference>
<reference evidence="7" key="1">
    <citation type="submission" date="2020-11" db="EMBL/GenBank/DDBJ databases">
        <authorList>
            <person name="Tran Van P."/>
        </authorList>
    </citation>
    <scope>NUCLEOTIDE SEQUENCE</scope>
</reference>
<organism evidence="7">
    <name type="scientific">Darwinula stevensoni</name>
    <dbReference type="NCBI Taxonomy" id="69355"/>
    <lineage>
        <taxon>Eukaryota</taxon>
        <taxon>Metazoa</taxon>
        <taxon>Ecdysozoa</taxon>
        <taxon>Arthropoda</taxon>
        <taxon>Crustacea</taxon>
        <taxon>Oligostraca</taxon>
        <taxon>Ostracoda</taxon>
        <taxon>Podocopa</taxon>
        <taxon>Podocopida</taxon>
        <taxon>Darwinulocopina</taxon>
        <taxon>Darwinuloidea</taxon>
        <taxon>Darwinulidae</taxon>
        <taxon>Darwinula</taxon>
    </lineage>
</organism>
<dbReference type="EMBL" id="LR907154">
    <property type="protein sequence ID" value="CAD7254054.1"/>
    <property type="molecule type" value="Genomic_DNA"/>
</dbReference>
<evidence type="ECO:0000256" key="5">
    <source>
        <dbReference type="SAM" id="SignalP"/>
    </source>
</evidence>
<keyword evidence="5" id="KW-0732">Signal</keyword>
<dbReference type="CDD" id="cd00172">
    <property type="entry name" value="serpin"/>
    <property type="match status" value="1"/>
</dbReference>
<feature type="chain" id="PRO_5036402885" description="Serpin domain-containing protein" evidence="5">
    <location>
        <begin position="22"/>
        <end position="326"/>
    </location>
</feature>
<keyword evidence="8" id="KW-1185">Reference proteome</keyword>
<accession>A0A7R9AHW4</accession>
<dbReference type="Pfam" id="PF00079">
    <property type="entry name" value="Serpin"/>
    <property type="match status" value="1"/>
</dbReference>
<dbReference type="GO" id="GO:0005615">
    <property type="term" value="C:extracellular space"/>
    <property type="evidence" value="ECO:0007669"/>
    <property type="project" value="InterPro"/>
</dbReference>
<keyword evidence="3" id="KW-0722">Serine protease inhibitor</keyword>
<dbReference type="PROSITE" id="PS51257">
    <property type="entry name" value="PROKAR_LIPOPROTEIN"/>
    <property type="match status" value="1"/>
</dbReference>
<dbReference type="InterPro" id="IPR042185">
    <property type="entry name" value="Serpin_sf_2"/>
</dbReference>
<feature type="signal peptide" evidence="5">
    <location>
        <begin position="1"/>
        <end position="21"/>
    </location>
</feature>
<proteinExistence type="inferred from homology"/>
<evidence type="ECO:0000313" key="7">
    <source>
        <dbReference type="EMBL" id="CAD7254054.1"/>
    </source>
</evidence>
<dbReference type="InterPro" id="IPR042178">
    <property type="entry name" value="Serpin_sf_1"/>
</dbReference>
<dbReference type="AlphaFoldDB" id="A0A7R9AHW4"/>
<evidence type="ECO:0000256" key="4">
    <source>
        <dbReference type="RuleBase" id="RU000411"/>
    </source>
</evidence>
<comment type="similarity">
    <text evidence="1 4">Belongs to the serpin family.</text>
</comment>
<dbReference type="Gene3D" id="3.30.497.10">
    <property type="entry name" value="Antithrombin, subunit I, domain 2"/>
    <property type="match status" value="1"/>
</dbReference>
<dbReference type="InterPro" id="IPR036186">
    <property type="entry name" value="Serpin_sf"/>
</dbReference>
<dbReference type="SUPFAM" id="SSF56574">
    <property type="entry name" value="Serpins"/>
    <property type="match status" value="1"/>
</dbReference>
<evidence type="ECO:0000256" key="3">
    <source>
        <dbReference type="ARBA" id="ARBA00022900"/>
    </source>
</evidence>
<evidence type="ECO:0000313" key="8">
    <source>
        <dbReference type="Proteomes" id="UP000677054"/>
    </source>
</evidence>
<keyword evidence="2" id="KW-0646">Protease inhibitor</keyword>
<evidence type="ECO:0000259" key="6">
    <source>
        <dbReference type="SMART" id="SM00093"/>
    </source>
</evidence>
<dbReference type="Proteomes" id="UP000677054">
    <property type="component" value="Unassembled WGS sequence"/>
</dbReference>
<evidence type="ECO:0000256" key="2">
    <source>
        <dbReference type="ARBA" id="ARBA00022690"/>
    </source>
</evidence>
<dbReference type="EMBL" id="CAJPEV010007637">
    <property type="protein sequence ID" value="CAG0904861.1"/>
    <property type="molecule type" value="Genomic_DNA"/>
</dbReference>
<name>A0A7R9AHW4_9CRUS</name>